<dbReference type="InterPro" id="IPR036837">
    <property type="entry name" value="Cation_efflux_CTD_sf"/>
</dbReference>
<dbReference type="Proteomes" id="UP000001431">
    <property type="component" value="Chromosome"/>
</dbReference>
<evidence type="ECO:0000256" key="1">
    <source>
        <dbReference type="ARBA" id="ARBA00004141"/>
    </source>
</evidence>
<keyword evidence="2" id="KW-0813">Transport</keyword>
<dbReference type="SUPFAM" id="SSF161111">
    <property type="entry name" value="Cation efflux protein transmembrane domain-like"/>
    <property type="match status" value="1"/>
</dbReference>
<dbReference type="InterPro" id="IPR002524">
    <property type="entry name" value="Cation_efflux"/>
</dbReference>
<comment type="subcellular location">
    <subcellularLocation>
        <location evidence="1">Membrane</location>
        <topology evidence="1">Multi-pass membrane protein</topology>
    </subcellularLocation>
</comment>
<keyword evidence="9" id="KW-1185">Reference proteome</keyword>
<dbReference type="KEGG" id="pcl:Pcal_1627"/>
<evidence type="ECO:0000256" key="3">
    <source>
        <dbReference type="ARBA" id="ARBA00022692"/>
    </source>
</evidence>
<reference evidence="8" key="1">
    <citation type="submission" date="2007-02" db="EMBL/GenBank/DDBJ databases">
        <title>Complete sequence of Pyrobaculum calidifontis JCM 11548.</title>
        <authorList>
            <consortium name="US DOE Joint Genome Institute"/>
            <person name="Copeland A."/>
            <person name="Lucas S."/>
            <person name="Lapidus A."/>
            <person name="Barry K."/>
            <person name="Glavina del Rio T."/>
            <person name="Dalin E."/>
            <person name="Tice H."/>
            <person name="Pitluck S."/>
            <person name="Chain P."/>
            <person name="Malfatti S."/>
            <person name="Shin M."/>
            <person name="Vergez L."/>
            <person name="Schmutz J."/>
            <person name="Larimer F."/>
            <person name="Land M."/>
            <person name="Hauser L."/>
            <person name="Kyrpides N."/>
            <person name="Mikhailova N."/>
            <person name="Cozen A.E."/>
            <person name="Fitz-Gibbon S.T."/>
            <person name="House C.H."/>
            <person name="Saltikov C."/>
            <person name="Lowe T.M."/>
            <person name="Richardson P."/>
        </authorList>
    </citation>
    <scope>NUCLEOTIDE SEQUENCE [LARGE SCALE GENOMIC DNA]</scope>
    <source>
        <strain evidence="8">JCM 11548</strain>
    </source>
</reference>
<dbReference type="InterPro" id="IPR058533">
    <property type="entry name" value="Cation_efflux_TM"/>
</dbReference>
<evidence type="ECO:0000256" key="4">
    <source>
        <dbReference type="ARBA" id="ARBA00022989"/>
    </source>
</evidence>
<dbReference type="AlphaFoldDB" id="A3MWM7"/>
<dbReference type="PANTHER" id="PTHR43840:SF30">
    <property type="entry name" value="TRANSPORT PROTEIN, HYPOTHETICAL"/>
    <property type="match status" value="1"/>
</dbReference>
<dbReference type="EMBL" id="CP000561">
    <property type="protein sequence ID" value="ABO09044.1"/>
    <property type="molecule type" value="Genomic_DNA"/>
</dbReference>
<feature type="transmembrane region" description="Helical" evidence="6">
    <location>
        <begin position="76"/>
        <end position="99"/>
    </location>
</feature>
<evidence type="ECO:0000256" key="5">
    <source>
        <dbReference type="ARBA" id="ARBA00023136"/>
    </source>
</evidence>
<dbReference type="GeneID" id="4908499"/>
<dbReference type="Gene3D" id="1.20.1510.10">
    <property type="entry name" value="Cation efflux protein transmembrane domain"/>
    <property type="match status" value="1"/>
</dbReference>
<evidence type="ECO:0000256" key="6">
    <source>
        <dbReference type="SAM" id="Phobius"/>
    </source>
</evidence>
<dbReference type="NCBIfam" id="TIGR01297">
    <property type="entry name" value="CDF"/>
    <property type="match status" value="1"/>
</dbReference>
<dbReference type="InterPro" id="IPR050291">
    <property type="entry name" value="CDF_Transporter"/>
</dbReference>
<dbReference type="PANTHER" id="PTHR43840">
    <property type="entry name" value="MITOCHONDRIAL METAL TRANSPORTER 1-RELATED"/>
    <property type="match status" value="1"/>
</dbReference>
<accession>A3MWM7</accession>
<dbReference type="STRING" id="410359.Pcal_1627"/>
<gene>
    <name evidence="8" type="ordered locus">Pcal_1627</name>
</gene>
<evidence type="ECO:0000313" key="9">
    <source>
        <dbReference type="Proteomes" id="UP000001431"/>
    </source>
</evidence>
<evidence type="ECO:0000313" key="8">
    <source>
        <dbReference type="EMBL" id="ABO09044.1"/>
    </source>
</evidence>
<dbReference type="GO" id="GO:0008324">
    <property type="term" value="F:monoatomic cation transmembrane transporter activity"/>
    <property type="evidence" value="ECO:0007669"/>
    <property type="project" value="InterPro"/>
</dbReference>
<dbReference type="OrthoDB" id="8907at2157"/>
<name>A3MWM7_PYRCJ</name>
<feature type="transmembrane region" description="Helical" evidence="6">
    <location>
        <begin position="44"/>
        <end position="64"/>
    </location>
</feature>
<evidence type="ECO:0000259" key="7">
    <source>
        <dbReference type="Pfam" id="PF01545"/>
    </source>
</evidence>
<dbReference type="RefSeq" id="WP_011850302.1">
    <property type="nucleotide sequence ID" value="NC_009073.1"/>
</dbReference>
<dbReference type="SUPFAM" id="SSF160240">
    <property type="entry name" value="Cation efflux protein cytoplasmic domain-like"/>
    <property type="match status" value="1"/>
</dbReference>
<proteinExistence type="predicted"/>
<feature type="transmembrane region" description="Helical" evidence="6">
    <location>
        <begin position="111"/>
        <end position="130"/>
    </location>
</feature>
<keyword evidence="5 6" id="KW-0472">Membrane</keyword>
<keyword evidence="4 6" id="KW-1133">Transmembrane helix</keyword>
<dbReference type="InterPro" id="IPR027469">
    <property type="entry name" value="Cation_efflux_TMD_sf"/>
</dbReference>
<dbReference type="HOGENOM" id="CLU_076277_0_0_2"/>
<feature type="domain" description="Cation efflux protein transmembrane" evidence="7">
    <location>
        <begin position="14"/>
        <end position="202"/>
    </location>
</feature>
<dbReference type="eggNOG" id="arCOG01478">
    <property type="taxonomic scope" value="Archaea"/>
</dbReference>
<dbReference type="Gene3D" id="3.30.70.1350">
    <property type="entry name" value="Cation efflux protein, cytoplasmic domain"/>
    <property type="match status" value="1"/>
</dbReference>
<sequence length="288" mass="32259">MSPSTRLWLASLYLFIMGTISLAYSLAELLLGVVYQSLLVTSDALHGFLDSAIAYVSGFGLYFASRRSRPFPWDYYRVESLLTLLSVIAVVGFYTYLLASSIKLDGEPTPLWMTLLLLASGAVTALMYLWEKHNYRVLKLDILQADATHAKVDTFLSIFSAAAVVVSNLFHLYIAETAAVVAIFGYVLYEFLRLAREATYGILGALYRDEELEEKIRDALGELGRPIDVKIRRAGSFLVVYSLVAVSPDMTIGRLHVLRTRAIRAISKLHPLIVHVDIKIVPRKRRHA</sequence>
<protein>
    <submittedName>
        <fullName evidence="8">Cation diffusion facilitator family transporter</fullName>
    </submittedName>
</protein>
<dbReference type="GO" id="GO:0016020">
    <property type="term" value="C:membrane"/>
    <property type="evidence" value="ECO:0007669"/>
    <property type="project" value="UniProtKB-SubCell"/>
</dbReference>
<feature type="transmembrane region" description="Helical" evidence="6">
    <location>
        <begin position="172"/>
        <end position="192"/>
    </location>
</feature>
<evidence type="ECO:0000256" key="2">
    <source>
        <dbReference type="ARBA" id="ARBA00022448"/>
    </source>
</evidence>
<organism evidence="8 9">
    <name type="scientific">Pyrobaculum calidifontis (strain DSM 21063 / JCM 11548 / VA1)</name>
    <dbReference type="NCBI Taxonomy" id="410359"/>
    <lineage>
        <taxon>Archaea</taxon>
        <taxon>Thermoproteota</taxon>
        <taxon>Thermoprotei</taxon>
        <taxon>Thermoproteales</taxon>
        <taxon>Thermoproteaceae</taxon>
        <taxon>Pyrobaculum</taxon>
    </lineage>
</organism>
<feature type="transmembrane region" description="Helical" evidence="6">
    <location>
        <begin position="12"/>
        <end position="38"/>
    </location>
</feature>
<keyword evidence="3 6" id="KW-0812">Transmembrane</keyword>
<dbReference type="Pfam" id="PF01545">
    <property type="entry name" value="Cation_efflux"/>
    <property type="match status" value="1"/>
</dbReference>